<evidence type="ECO:0000256" key="1">
    <source>
        <dbReference type="SAM" id="MobiDB-lite"/>
    </source>
</evidence>
<feature type="compositionally biased region" description="Low complexity" evidence="1">
    <location>
        <begin position="654"/>
        <end position="670"/>
    </location>
</feature>
<dbReference type="VEuPathDB" id="TriTrypDB:BSAL_76175"/>
<evidence type="ECO:0000313" key="2">
    <source>
        <dbReference type="EMBL" id="CUG23543.1"/>
    </source>
</evidence>
<dbReference type="Proteomes" id="UP000051952">
    <property type="component" value="Unassembled WGS sequence"/>
</dbReference>
<dbReference type="OrthoDB" id="267411at2759"/>
<feature type="region of interest" description="Disordered" evidence="1">
    <location>
        <begin position="794"/>
        <end position="843"/>
    </location>
</feature>
<feature type="compositionally biased region" description="Low complexity" evidence="1">
    <location>
        <begin position="804"/>
        <end position="816"/>
    </location>
</feature>
<feature type="compositionally biased region" description="Basic and acidic residues" evidence="1">
    <location>
        <begin position="956"/>
        <end position="971"/>
    </location>
</feature>
<gene>
    <name evidence="2" type="ORF">BSAL_76175</name>
</gene>
<evidence type="ECO:0000313" key="3">
    <source>
        <dbReference type="Proteomes" id="UP000051952"/>
    </source>
</evidence>
<feature type="region of interest" description="Disordered" evidence="1">
    <location>
        <begin position="649"/>
        <end position="696"/>
    </location>
</feature>
<sequence>MDSSNSVSSRAAQQQPPVLDNAVVFLFAHQQLVFRYPLLNPFEVAPSYLKNKVSLNITGGTDGDHDSHGLSSAQAHQGGGGGPVGLSGPCAGPASTSSTATVAAKMPSCVGLETSTIVFLLRNSYSRLTTIRIGMCSFLIWPLYGVKGEATLVVALGQADDAYSHVARFVQVCVNVLLREETRCGHVTSSIDVMLAAIEAAGAPRSSTAAVDTSSITVPSAATQRRGAGARSSHAGASDAAAATVLQSTGVGELDAMDRAAHAAQGGLFVELRLMAETINGQYHQDIVINQLLVVPHSHMSGHVRHRRQVVASFSSRFHSGSVVTIADPYFSDTRRQQYEHVVGKDIVDLLPLDDIERLMLQLAPPWTLFSLRSGLERRLTERILMNRSNSSNSGDRPPSSSARYTPPSAGGSGVDDVGGGDSSVYSVQDAPFIVFEIIEFLRLFGAITIHIQRLAMTRGRLANLSRSEKVSPLSTPQRGGQGGGPVVMTCPSLSNCILGATCVDCEIQINAEKAAQRTTSPMSGDGSDHNNHSRMRSPTLVTERRAGQPSPSSLAASSTEVQHQLLYRHYSSVYDDPWFVASEVEHRVLESNLEIPHNKHPSLRVFEKRFEPLKSTTTTTTATQPPLPSATVMSPTVGGAHAVLHSTHSGSAPQLFPQQGLQSPLSSSLNATRTSVDLDPTPTSPGPTQAPPPLQDASQWKEQVIGIHSPTDVPPAAAAWLFRHSAEIRRRAGAWLRSTLDASSGTAQSAPMLLLGGADQPFVGRRHQRTDSTQDGDGSFVIDSQGSLTRRKIYEIPRKDVKSPSTTSQQQQRAAPSPPSIPFVSQALSSSGGGAAAPRAPPPLEYVNDPRLLPDETLLRLVVHLVVAFLWQAGDEVSSVKPSLLGADAGGEDGLAGTTSRADHLPPNTPARRVSSARSFPSMEDLTAKVEWSLRHIAPTLRNMSYARLRQEAVTAHEKQHHQKEGEDVAQKPLPSPPPPLTIAERKILEMTAAIEALHLLDDVKPFAGREIRRVPCRRLVHIAVNLIPDVVSVVLMPSKLPSAAAI</sequence>
<accession>A0A0S4J0S7</accession>
<organism evidence="2 3">
    <name type="scientific">Bodo saltans</name>
    <name type="common">Flagellated protozoan</name>
    <dbReference type="NCBI Taxonomy" id="75058"/>
    <lineage>
        <taxon>Eukaryota</taxon>
        <taxon>Discoba</taxon>
        <taxon>Euglenozoa</taxon>
        <taxon>Kinetoplastea</taxon>
        <taxon>Metakinetoplastina</taxon>
        <taxon>Eubodonida</taxon>
        <taxon>Bodonidae</taxon>
        <taxon>Bodo</taxon>
    </lineage>
</organism>
<feature type="region of interest" description="Disordered" evidence="1">
    <location>
        <begin position="764"/>
        <end position="783"/>
    </location>
</feature>
<feature type="region of interest" description="Disordered" evidence="1">
    <location>
        <begin position="60"/>
        <end position="90"/>
    </location>
</feature>
<feature type="compositionally biased region" description="Polar residues" evidence="1">
    <location>
        <begin position="772"/>
        <end position="783"/>
    </location>
</feature>
<keyword evidence="3" id="KW-1185">Reference proteome</keyword>
<feature type="compositionally biased region" description="Pro residues" evidence="1">
    <location>
        <begin position="683"/>
        <end position="695"/>
    </location>
</feature>
<reference evidence="3" key="1">
    <citation type="submission" date="2015-09" db="EMBL/GenBank/DDBJ databases">
        <authorList>
            <consortium name="Pathogen Informatics"/>
        </authorList>
    </citation>
    <scope>NUCLEOTIDE SEQUENCE [LARGE SCALE GENOMIC DNA]</scope>
    <source>
        <strain evidence="3">Lake Konstanz</strain>
    </source>
</reference>
<dbReference type="AlphaFoldDB" id="A0A0S4J0S7"/>
<feature type="region of interest" description="Disordered" evidence="1">
    <location>
        <begin position="387"/>
        <end position="418"/>
    </location>
</feature>
<proteinExistence type="predicted"/>
<feature type="region of interest" description="Disordered" evidence="1">
    <location>
        <begin position="956"/>
        <end position="979"/>
    </location>
</feature>
<protein>
    <submittedName>
        <fullName evidence="2">Uncharacterized protein</fullName>
    </submittedName>
</protein>
<name>A0A0S4J0S7_BODSA</name>
<feature type="compositionally biased region" description="Low complexity" evidence="1">
    <location>
        <begin position="387"/>
        <end position="402"/>
    </location>
</feature>
<dbReference type="EMBL" id="CYKH01000711">
    <property type="protein sequence ID" value="CUG23543.1"/>
    <property type="molecule type" value="Genomic_DNA"/>
</dbReference>
<feature type="region of interest" description="Disordered" evidence="1">
    <location>
        <begin position="516"/>
        <end position="558"/>
    </location>
</feature>
<feature type="region of interest" description="Disordered" evidence="1">
    <location>
        <begin position="892"/>
        <end position="919"/>
    </location>
</feature>
<feature type="compositionally biased region" description="Basic and acidic residues" evidence="1">
    <location>
        <begin position="794"/>
        <end position="803"/>
    </location>
</feature>